<evidence type="ECO:0000313" key="2">
    <source>
        <dbReference type="Proteomes" id="UP001303046"/>
    </source>
</evidence>
<name>A0ABR1CRU5_NECAM</name>
<accession>A0ABR1CRU5</accession>
<reference evidence="1 2" key="1">
    <citation type="submission" date="2023-08" db="EMBL/GenBank/DDBJ databases">
        <title>A Necator americanus chromosomal reference genome.</title>
        <authorList>
            <person name="Ilik V."/>
            <person name="Petrzelkova K.J."/>
            <person name="Pardy F."/>
            <person name="Fuh T."/>
            <person name="Niatou-Singa F.S."/>
            <person name="Gouil Q."/>
            <person name="Baker L."/>
            <person name="Ritchie M.E."/>
            <person name="Jex A.R."/>
            <person name="Gazzola D."/>
            <person name="Li H."/>
            <person name="Toshio Fujiwara R."/>
            <person name="Zhan B."/>
            <person name="Aroian R.V."/>
            <person name="Pafco B."/>
            <person name="Schwarz E.M."/>
        </authorList>
    </citation>
    <scope>NUCLEOTIDE SEQUENCE [LARGE SCALE GENOMIC DNA]</scope>
    <source>
        <strain evidence="1 2">Aroian</strain>
        <tissue evidence="1">Whole animal</tissue>
    </source>
</reference>
<keyword evidence="2" id="KW-1185">Reference proteome</keyword>
<dbReference type="EMBL" id="JAVFWL010000003">
    <property type="protein sequence ID" value="KAK6739886.1"/>
    <property type="molecule type" value="Genomic_DNA"/>
</dbReference>
<gene>
    <name evidence="1" type="primary">Necator_chrIII.g9168</name>
    <name evidence="1" type="ORF">RB195_008403</name>
</gene>
<evidence type="ECO:0000313" key="1">
    <source>
        <dbReference type="EMBL" id="KAK6739886.1"/>
    </source>
</evidence>
<protein>
    <recommendedName>
        <fullName evidence="3">PiggyBac transposable element-derived protein domain-containing protein</fullName>
    </recommendedName>
</protein>
<proteinExistence type="predicted"/>
<organism evidence="1 2">
    <name type="scientific">Necator americanus</name>
    <name type="common">Human hookworm</name>
    <dbReference type="NCBI Taxonomy" id="51031"/>
    <lineage>
        <taxon>Eukaryota</taxon>
        <taxon>Metazoa</taxon>
        <taxon>Ecdysozoa</taxon>
        <taxon>Nematoda</taxon>
        <taxon>Chromadorea</taxon>
        <taxon>Rhabditida</taxon>
        <taxon>Rhabditina</taxon>
        <taxon>Rhabditomorpha</taxon>
        <taxon>Strongyloidea</taxon>
        <taxon>Ancylostomatidae</taxon>
        <taxon>Bunostominae</taxon>
        <taxon>Necator</taxon>
    </lineage>
</organism>
<sequence length="99" mass="11602">MFDEFVKRRHESYLIDLPPDLRPNVLRSMILEAFKGKKTIRTIAKRRIKVAQLWKICNAVAAMLHAYNNRNNLKNEEGAACLRELMNFCQKYCFSVPSI</sequence>
<comment type="caution">
    <text evidence="1">The sequence shown here is derived from an EMBL/GenBank/DDBJ whole genome shotgun (WGS) entry which is preliminary data.</text>
</comment>
<evidence type="ECO:0008006" key="3">
    <source>
        <dbReference type="Google" id="ProtNLM"/>
    </source>
</evidence>
<dbReference type="Proteomes" id="UP001303046">
    <property type="component" value="Unassembled WGS sequence"/>
</dbReference>